<dbReference type="EMBL" id="CP020660">
    <property type="protein sequence ID" value="ATF09618.1"/>
    <property type="molecule type" value="Genomic_DNA"/>
</dbReference>
<dbReference type="Proteomes" id="UP000218160">
    <property type="component" value="Chromosome 1"/>
</dbReference>
<dbReference type="KEGG" id="elux:BTN50_1125"/>
<evidence type="ECO:0000313" key="2">
    <source>
        <dbReference type="Proteomes" id="UP000218160"/>
    </source>
</evidence>
<evidence type="ECO:0000313" key="1">
    <source>
        <dbReference type="EMBL" id="ATF09618.1"/>
    </source>
</evidence>
<accession>A0A291B9D2</accession>
<protein>
    <submittedName>
        <fullName evidence="1">Uncharacterized protein</fullName>
    </submittedName>
</protein>
<sequence>MATALMVKRVFSMLLGGLQGLINLVFNLLNCRCYALTIHELVRDPKWLTSCSIQRLKEPSST</sequence>
<keyword evidence="2" id="KW-1185">Reference proteome</keyword>
<proteinExistence type="predicted"/>
<reference evidence="2" key="1">
    <citation type="submission" date="2017-04" db="EMBL/GenBank/DDBJ databases">
        <title>Genome evolution of the luminous symbionts of deep sea anglerfish.</title>
        <authorList>
            <person name="Hendry T.A."/>
        </authorList>
    </citation>
    <scope>NUCLEOTIDE SEQUENCE [LARGE SCALE GENOMIC DNA]</scope>
</reference>
<gene>
    <name evidence="1" type="ORF">BTN50_1125</name>
</gene>
<dbReference type="AlphaFoldDB" id="A0A291B9D2"/>
<organism evidence="1 2">
    <name type="scientific">Candidatus Enterovibrio altilux</name>
    <dbReference type="NCBI Taxonomy" id="1927128"/>
    <lineage>
        <taxon>Bacteria</taxon>
        <taxon>Pseudomonadati</taxon>
        <taxon>Pseudomonadota</taxon>
        <taxon>Gammaproteobacteria</taxon>
        <taxon>Vibrionales</taxon>
        <taxon>Vibrionaceae</taxon>
        <taxon>Enterovibrio</taxon>
    </lineage>
</organism>
<name>A0A291B9D2_9GAMM</name>